<dbReference type="Pfam" id="PF03381">
    <property type="entry name" value="CDC50"/>
    <property type="match status" value="1"/>
</dbReference>
<reference evidence="8 9" key="1">
    <citation type="submission" date="2014-11" db="EMBL/GenBank/DDBJ databases">
        <authorList>
            <person name="Zhu J."/>
            <person name="Qi W."/>
            <person name="Song R."/>
        </authorList>
    </citation>
    <scope>NUCLEOTIDE SEQUENCE [LARGE SCALE GENOMIC DNA]</scope>
</reference>
<evidence type="ECO:0000313" key="8">
    <source>
        <dbReference type="EMBL" id="CEM39767.1"/>
    </source>
</evidence>
<keyword evidence="9" id="KW-1185">Reference proteome</keyword>
<evidence type="ECO:0000256" key="5">
    <source>
        <dbReference type="ARBA" id="ARBA00023136"/>
    </source>
</evidence>
<proteinExistence type="inferred from homology"/>
<comment type="subcellular location">
    <subcellularLocation>
        <location evidence="1">Membrane</location>
        <topology evidence="1">Multi-pass membrane protein</topology>
    </subcellularLocation>
</comment>
<evidence type="ECO:0000256" key="1">
    <source>
        <dbReference type="ARBA" id="ARBA00004141"/>
    </source>
</evidence>
<keyword evidence="4 7" id="KW-1133">Transmembrane helix</keyword>
<dbReference type="EMBL" id="CDMY01001052">
    <property type="protein sequence ID" value="CEM39767.1"/>
    <property type="molecule type" value="Genomic_DNA"/>
</dbReference>
<dbReference type="Proteomes" id="UP000041254">
    <property type="component" value="Unassembled WGS sequence"/>
</dbReference>
<dbReference type="PANTHER" id="PTHR10926">
    <property type="entry name" value="CELL CYCLE CONTROL PROTEIN 50"/>
    <property type="match status" value="1"/>
</dbReference>
<evidence type="ECO:0008006" key="10">
    <source>
        <dbReference type="Google" id="ProtNLM"/>
    </source>
</evidence>
<keyword evidence="3 7" id="KW-0812">Transmembrane</keyword>
<evidence type="ECO:0000256" key="7">
    <source>
        <dbReference type="SAM" id="Phobius"/>
    </source>
</evidence>
<protein>
    <recommendedName>
        <fullName evidence="10">ALA-interacting subunit</fullName>
    </recommendedName>
</protein>
<keyword evidence="5 6" id="KW-0472">Membrane</keyword>
<accession>A0A0G4H7M9</accession>
<evidence type="ECO:0000313" key="9">
    <source>
        <dbReference type="Proteomes" id="UP000041254"/>
    </source>
</evidence>
<sequence length="313" mass="35906">MYDASSDIYECMKRYDNVPGDQATNRNAPVTVIRLQLTEDDCVGKRKGRGIEGPVFVYYRVEKFYQTHRLLFESRNEEQLRGKIVTSRTDLEGCEPWIEVTDPNSTDPTDPTSSYYGKLLLPCGMFAKSVFNDTFEFSDAAGPLRVDTRAETISWNTERKHKYHNPPNSGRVVEWLKTYVPTSQGEFNPYRTDTGTELIFPGGIEDGHFMNWMRLAGLPNFRKLWGKINQDVALPVTVTIQSRWPVKSFGGEKWIILSTVTWLGGRNFFLAYSYFIVGGCCFIFGVFFLIRHWTDYRELGDVDFVALSQPGNK</sequence>
<dbReference type="OMA" id="YNVTDER"/>
<dbReference type="FunCoup" id="A0A0G4H7M9">
    <property type="interactions" value="63"/>
</dbReference>
<dbReference type="GO" id="GO:0005886">
    <property type="term" value="C:plasma membrane"/>
    <property type="evidence" value="ECO:0007669"/>
    <property type="project" value="TreeGrafter"/>
</dbReference>
<feature type="transmembrane region" description="Helical" evidence="7">
    <location>
        <begin position="269"/>
        <end position="290"/>
    </location>
</feature>
<dbReference type="InterPro" id="IPR005045">
    <property type="entry name" value="CDC50/LEM3_fam"/>
</dbReference>
<dbReference type="AlphaFoldDB" id="A0A0G4H7M9"/>
<dbReference type="PANTHER" id="PTHR10926:SF0">
    <property type="entry name" value="CDC50, ISOFORM A"/>
    <property type="match status" value="1"/>
</dbReference>
<evidence type="ECO:0000256" key="2">
    <source>
        <dbReference type="ARBA" id="ARBA00009457"/>
    </source>
</evidence>
<dbReference type="GO" id="GO:0005794">
    <property type="term" value="C:Golgi apparatus"/>
    <property type="evidence" value="ECO:0007669"/>
    <property type="project" value="TreeGrafter"/>
</dbReference>
<dbReference type="PIRSF" id="PIRSF015840">
    <property type="entry name" value="DUF284_TM_euk"/>
    <property type="match status" value="1"/>
</dbReference>
<dbReference type="InParanoid" id="A0A0G4H7M9"/>
<name>A0A0G4H7M9_VITBC</name>
<organism evidence="8 9">
    <name type="scientific">Vitrella brassicaformis (strain CCMP3155)</name>
    <dbReference type="NCBI Taxonomy" id="1169540"/>
    <lineage>
        <taxon>Eukaryota</taxon>
        <taxon>Sar</taxon>
        <taxon>Alveolata</taxon>
        <taxon>Colpodellida</taxon>
        <taxon>Vitrellaceae</taxon>
        <taxon>Vitrella</taxon>
    </lineage>
</organism>
<dbReference type="OrthoDB" id="340608at2759"/>
<evidence type="ECO:0000256" key="6">
    <source>
        <dbReference type="PIRNR" id="PIRNR015840"/>
    </source>
</evidence>
<dbReference type="STRING" id="1169540.A0A0G4H7M9"/>
<comment type="similarity">
    <text evidence="2 6">Belongs to the CDC50/LEM3 family.</text>
</comment>
<dbReference type="PhylomeDB" id="A0A0G4H7M9"/>
<gene>
    <name evidence="8" type="ORF">Vbra_19753</name>
</gene>
<dbReference type="VEuPathDB" id="CryptoDB:Vbra_19753"/>
<evidence type="ECO:0000256" key="3">
    <source>
        <dbReference type="ARBA" id="ARBA00022692"/>
    </source>
</evidence>
<dbReference type="GO" id="GO:0005783">
    <property type="term" value="C:endoplasmic reticulum"/>
    <property type="evidence" value="ECO:0007669"/>
    <property type="project" value="TreeGrafter"/>
</dbReference>
<evidence type="ECO:0000256" key="4">
    <source>
        <dbReference type="ARBA" id="ARBA00022989"/>
    </source>
</evidence>